<dbReference type="SMART" id="SM00267">
    <property type="entry name" value="GGDEF"/>
    <property type="match status" value="1"/>
</dbReference>
<feature type="transmembrane region" description="Helical" evidence="6">
    <location>
        <begin position="126"/>
        <end position="149"/>
    </location>
</feature>
<gene>
    <name evidence="8" type="ORF">CO704_05145</name>
</gene>
<dbReference type="EMBL" id="CP023525">
    <property type="protein sequence ID" value="ATF91513.1"/>
    <property type="molecule type" value="Genomic_DNA"/>
</dbReference>
<dbReference type="PANTHER" id="PTHR33121:SF64">
    <property type="entry name" value="CYCLIC DI-GMP PHOSPHODIESTERASE PDEF"/>
    <property type="match status" value="1"/>
</dbReference>
<feature type="transmembrane region" description="Helical" evidence="6">
    <location>
        <begin position="169"/>
        <end position="195"/>
    </location>
</feature>
<dbReference type="SMART" id="SM00052">
    <property type="entry name" value="EAL"/>
    <property type="match status" value="1"/>
</dbReference>
<proteinExistence type="predicted"/>
<reference evidence="8 9" key="1">
    <citation type="submission" date="2017-09" db="EMBL/GenBank/DDBJ databases">
        <title>FDA dAtabase for Regulatory Grade micrObial Sequences (FDA-ARGOS): Supporting development and validation of Infectious Disease Dx tests.</title>
        <authorList>
            <person name="Minogue T."/>
            <person name="Wolcott M."/>
            <person name="Wasieloski L."/>
            <person name="Aguilar W."/>
            <person name="Moore D."/>
            <person name="Tallon L."/>
            <person name="Sadzewicz L."/>
            <person name="Ott S."/>
            <person name="Zhao X."/>
            <person name="Nagaraj S."/>
            <person name="Vavikolanu K."/>
            <person name="Aluvathingal J."/>
            <person name="Nadendla S."/>
            <person name="Sichtig H."/>
        </authorList>
    </citation>
    <scope>NUCLEOTIDE SEQUENCE [LARGE SCALE GENOMIC DNA]</scope>
    <source>
        <strain evidence="8 9">FDAARGOS_392</strain>
    </source>
</reference>
<evidence type="ECO:0000259" key="7">
    <source>
        <dbReference type="PROSITE" id="PS50883"/>
    </source>
</evidence>
<dbReference type="Pfam" id="PF05231">
    <property type="entry name" value="MASE1"/>
    <property type="match status" value="1"/>
</dbReference>
<evidence type="ECO:0000256" key="4">
    <source>
        <dbReference type="ARBA" id="ARBA00022989"/>
    </source>
</evidence>
<feature type="transmembrane region" description="Helical" evidence="6">
    <location>
        <begin position="83"/>
        <end position="106"/>
    </location>
</feature>
<keyword evidence="3 6" id="KW-0812">Transmembrane</keyword>
<feature type="transmembrane region" description="Helical" evidence="6">
    <location>
        <begin position="14"/>
        <end position="32"/>
    </location>
</feature>
<dbReference type="GO" id="GO:0071111">
    <property type="term" value="F:cyclic-guanylate-specific phosphodiesterase activity"/>
    <property type="evidence" value="ECO:0007669"/>
    <property type="project" value="InterPro"/>
</dbReference>
<feature type="domain" description="EAL" evidence="7">
    <location>
        <begin position="493"/>
        <end position="744"/>
    </location>
</feature>
<sequence length="753" mass="85787">MQLVSWYKKSKNKWWALPLILPSLLLPLVVTFNAQTVVGGGRVFLLYMSLPLLTACIVLFGRAAIPGIILALLIRYLPSEGGWVSLLAVLHFIVPITVSWGCYRYFVPRRNAVTFGMIQLTAQRMFWLVLVNASLFLVFYELALFFGWYDRSFSILSATPWSARTLINFQAVLVGGLTGLPFFYFILRMIVHPRFIKSFWSRMRGQRQKGVTRSEMLLWAALVGLLIWLLLYPISQSKTIFNTDYTLTLILPVMLWGAMRFGFLFITNAWTVVLIILCSGFHNYLPPDMGFQLHLAIASSCYAVFSITIYLMAAVTTRQRFLHYKARRVAFIDPMMQMPNLRALSRDLGNTPWSALGFVSIPELELLGRNYGVLLRIQYKQQLAEYLRGQLAPGERVYNLSGHDLALRLNYESHQAKIESLYAHARRFRFMWDGMPLQPQIGISYCFVRHPVSHLYLLLGELSTMAGVSLSTQQPESLQQKGSNHIQNAVKRKVEMMNRLQSALDQDLFVLMAQRIEGLRGDAYYEVLLRMRGDNGELLSPDLFLPVAHEFGLSSRIDRWVLNAALQFMDRHRDSLPGCRLAINLTPASVCQSQLPEDVEHLLTKYRIEPWQLVFEVTESHSLTNLEQANVTLKMLQRMGCRIAIDDFGTGYASYARLKELSADILKIDGSFIRNILTSSLDYQVVSSICQLARMKKMQVVAEYVETQALKDAVRAMGMDYVQGYLIGRPQPLESLVEEQSPSAPEDAKGLME</sequence>
<feature type="transmembrane region" description="Helical" evidence="6">
    <location>
        <begin position="216"/>
        <end position="234"/>
    </location>
</feature>
<keyword evidence="4 6" id="KW-1133">Transmembrane helix</keyword>
<protein>
    <submittedName>
        <fullName evidence="8">Sensor domain-containing phosphodiesterase</fullName>
    </submittedName>
</protein>
<evidence type="ECO:0000256" key="1">
    <source>
        <dbReference type="ARBA" id="ARBA00004651"/>
    </source>
</evidence>
<feature type="transmembrane region" description="Helical" evidence="6">
    <location>
        <begin position="291"/>
        <end position="315"/>
    </location>
</feature>
<feature type="transmembrane region" description="Helical" evidence="6">
    <location>
        <begin position="265"/>
        <end position="285"/>
    </location>
</feature>
<keyword evidence="5 6" id="KW-0472">Membrane</keyword>
<dbReference type="Pfam" id="PF00563">
    <property type="entry name" value="EAL"/>
    <property type="match status" value="1"/>
</dbReference>
<dbReference type="InterPro" id="IPR035919">
    <property type="entry name" value="EAL_sf"/>
</dbReference>
<organism evidence="8 9">
    <name type="scientific">Cedecea neteri</name>
    <dbReference type="NCBI Taxonomy" id="158822"/>
    <lineage>
        <taxon>Bacteria</taxon>
        <taxon>Pseudomonadati</taxon>
        <taxon>Pseudomonadota</taxon>
        <taxon>Gammaproteobacteria</taxon>
        <taxon>Enterobacterales</taxon>
        <taxon>Enterobacteriaceae</taxon>
        <taxon>Cedecea</taxon>
    </lineage>
</organism>
<dbReference type="InterPro" id="IPR001633">
    <property type="entry name" value="EAL_dom"/>
</dbReference>
<evidence type="ECO:0000256" key="6">
    <source>
        <dbReference type="SAM" id="Phobius"/>
    </source>
</evidence>
<feature type="transmembrane region" description="Helical" evidence="6">
    <location>
        <begin position="44"/>
        <end position="77"/>
    </location>
</feature>
<dbReference type="RefSeq" id="WP_061278699.1">
    <property type="nucleotide sequence ID" value="NZ_CP023525.1"/>
</dbReference>
<name>A0A291DUV2_9ENTR</name>
<dbReference type="InterPro" id="IPR050706">
    <property type="entry name" value="Cyclic-di-GMP_PDE-like"/>
</dbReference>
<dbReference type="InterPro" id="IPR000160">
    <property type="entry name" value="GGDEF_dom"/>
</dbReference>
<accession>A0A291DUV2</accession>
<dbReference type="PROSITE" id="PS50883">
    <property type="entry name" value="EAL"/>
    <property type="match status" value="1"/>
</dbReference>
<keyword evidence="2" id="KW-1003">Cell membrane</keyword>
<evidence type="ECO:0000256" key="3">
    <source>
        <dbReference type="ARBA" id="ARBA00022692"/>
    </source>
</evidence>
<evidence type="ECO:0000256" key="5">
    <source>
        <dbReference type="ARBA" id="ARBA00023136"/>
    </source>
</evidence>
<dbReference type="CDD" id="cd01948">
    <property type="entry name" value="EAL"/>
    <property type="match status" value="1"/>
</dbReference>
<dbReference type="GO" id="GO:0005886">
    <property type="term" value="C:plasma membrane"/>
    <property type="evidence" value="ECO:0007669"/>
    <property type="project" value="UniProtKB-SubCell"/>
</dbReference>
<evidence type="ECO:0000313" key="8">
    <source>
        <dbReference type="EMBL" id="ATF91513.1"/>
    </source>
</evidence>
<comment type="subcellular location">
    <subcellularLocation>
        <location evidence="1">Cell membrane</location>
        <topology evidence="1">Multi-pass membrane protein</topology>
    </subcellularLocation>
</comment>
<dbReference type="Gene3D" id="3.20.20.450">
    <property type="entry name" value="EAL domain"/>
    <property type="match status" value="1"/>
</dbReference>
<evidence type="ECO:0000313" key="9">
    <source>
        <dbReference type="Proteomes" id="UP000217979"/>
    </source>
</evidence>
<dbReference type="AlphaFoldDB" id="A0A291DUV2"/>
<evidence type="ECO:0000256" key="2">
    <source>
        <dbReference type="ARBA" id="ARBA00022475"/>
    </source>
</evidence>
<dbReference type="InterPro" id="IPR007895">
    <property type="entry name" value="MASE1"/>
</dbReference>
<dbReference type="Proteomes" id="UP000217979">
    <property type="component" value="Chromosome"/>
</dbReference>
<dbReference type="PANTHER" id="PTHR33121">
    <property type="entry name" value="CYCLIC DI-GMP PHOSPHODIESTERASE PDEF"/>
    <property type="match status" value="1"/>
</dbReference>
<dbReference type="SUPFAM" id="SSF141868">
    <property type="entry name" value="EAL domain-like"/>
    <property type="match status" value="1"/>
</dbReference>